<name>A0ABR9FRV5_9GAMM</name>
<comment type="caution">
    <text evidence="1">The sequence shown here is derived from an EMBL/GenBank/DDBJ whole genome shotgun (WGS) entry which is preliminary data.</text>
</comment>
<reference evidence="1 2" key="1">
    <citation type="submission" date="2020-07" db="EMBL/GenBank/DDBJ databases">
        <title>Halophilic bacteria isolated from french cheeses.</title>
        <authorList>
            <person name="Kothe C.I."/>
            <person name="Farah-Kraiem B."/>
            <person name="Renault P."/>
            <person name="Dridi B."/>
        </authorList>
    </citation>
    <scope>NUCLEOTIDE SEQUENCE [LARGE SCALE GENOMIC DNA]</scope>
    <source>
        <strain evidence="1 2">FME14</strain>
    </source>
</reference>
<evidence type="ECO:0000313" key="2">
    <source>
        <dbReference type="Proteomes" id="UP000707245"/>
    </source>
</evidence>
<keyword evidence="2" id="KW-1185">Reference proteome</keyword>
<dbReference type="EMBL" id="RRZA01000090">
    <property type="protein sequence ID" value="MBE0459566.1"/>
    <property type="molecule type" value="Genomic_DNA"/>
</dbReference>
<organism evidence="1 2">
    <name type="scientific">Pseudoalteromonas prydzensis</name>
    <dbReference type="NCBI Taxonomy" id="182141"/>
    <lineage>
        <taxon>Bacteria</taxon>
        <taxon>Pseudomonadati</taxon>
        <taxon>Pseudomonadota</taxon>
        <taxon>Gammaproteobacteria</taxon>
        <taxon>Alteromonadales</taxon>
        <taxon>Pseudoalteromonadaceae</taxon>
        <taxon>Pseudoalteromonas</taxon>
    </lineage>
</organism>
<dbReference type="Proteomes" id="UP000707245">
    <property type="component" value="Unassembled WGS sequence"/>
</dbReference>
<protein>
    <submittedName>
        <fullName evidence="1">Uncharacterized protein</fullName>
    </submittedName>
</protein>
<accession>A0ABR9FRV5</accession>
<gene>
    <name evidence="1" type="ORF">EI167_19440</name>
</gene>
<sequence>MTELEQQLTQSIERMQEDNELIRQDFEARLLAVQSDYDGRFEDVCLMINNIANSIFEKYKKRIPTTLVEQESEKICLECKHGKYTKYTNSDEKEQWKFSCIMDHRQKGSVVECTHYEHTAIDLL</sequence>
<evidence type="ECO:0000313" key="1">
    <source>
        <dbReference type="EMBL" id="MBE0459566.1"/>
    </source>
</evidence>
<dbReference type="RefSeq" id="WP_192542939.1">
    <property type="nucleotide sequence ID" value="NZ_RRZA01000090.1"/>
</dbReference>
<proteinExistence type="predicted"/>